<accession>A0A0E9R5D2</accession>
<reference evidence="1" key="2">
    <citation type="journal article" date="2015" name="Fish Shellfish Immunol.">
        <title>Early steps in the European eel (Anguilla anguilla)-Vibrio vulnificus interaction in the gills: Role of the RtxA13 toxin.</title>
        <authorList>
            <person name="Callol A."/>
            <person name="Pajuelo D."/>
            <person name="Ebbesson L."/>
            <person name="Teles M."/>
            <person name="MacKenzie S."/>
            <person name="Amaro C."/>
        </authorList>
    </citation>
    <scope>NUCLEOTIDE SEQUENCE</scope>
</reference>
<dbReference type="AlphaFoldDB" id="A0A0E9R5D2"/>
<name>A0A0E9R5D2_ANGAN</name>
<organism evidence="1">
    <name type="scientific">Anguilla anguilla</name>
    <name type="common">European freshwater eel</name>
    <name type="synonym">Muraena anguilla</name>
    <dbReference type="NCBI Taxonomy" id="7936"/>
    <lineage>
        <taxon>Eukaryota</taxon>
        <taxon>Metazoa</taxon>
        <taxon>Chordata</taxon>
        <taxon>Craniata</taxon>
        <taxon>Vertebrata</taxon>
        <taxon>Euteleostomi</taxon>
        <taxon>Actinopterygii</taxon>
        <taxon>Neopterygii</taxon>
        <taxon>Teleostei</taxon>
        <taxon>Anguilliformes</taxon>
        <taxon>Anguillidae</taxon>
        <taxon>Anguilla</taxon>
    </lineage>
</organism>
<proteinExistence type="predicted"/>
<dbReference type="EMBL" id="GBXM01084226">
    <property type="protein sequence ID" value="JAH24351.1"/>
    <property type="molecule type" value="Transcribed_RNA"/>
</dbReference>
<protein>
    <submittedName>
        <fullName evidence="1">Uncharacterized protein</fullName>
    </submittedName>
</protein>
<evidence type="ECO:0000313" key="1">
    <source>
        <dbReference type="EMBL" id="JAH24351.1"/>
    </source>
</evidence>
<sequence>MNSKMSVLVNALFLTCFVEENVF</sequence>
<reference evidence="1" key="1">
    <citation type="submission" date="2014-11" db="EMBL/GenBank/DDBJ databases">
        <authorList>
            <person name="Amaro Gonzalez C."/>
        </authorList>
    </citation>
    <scope>NUCLEOTIDE SEQUENCE</scope>
</reference>